<comment type="caution">
    <text evidence="1">The sequence shown here is derived from an EMBL/GenBank/DDBJ whole genome shotgun (WGS) entry which is preliminary data.</text>
</comment>
<accession>A0A855IQS9</accession>
<evidence type="ECO:0000313" key="1">
    <source>
        <dbReference type="EMBL" id="PMM58968.1"/>
    </source>
</evidence>
<reference evidence="2" key="1">
    <citation type="submission" date="2016-07" db="EMBL/GenBank/DDBJ databases">
        <title>Nontailed viruses are major unrecognized killers of bacteria in the ocean.</title>
        <authorList>
            <person name="Kauffman K."/>
            <person name="Hussain F."/>
            <person name="Yang J."/>
            <person name="Arevalo P."/>
            <person name="Brown J."/>
            <person name="Cutler M."/>
            <person name="Kelly L."/>
            <person name="Polz M.F."/>
        </authorList>
    </citation>
    <scope>NUCLEOTIDE SEQUENCE [LARGE SCALE GENOMIC DNA]</scope>
    <source>
        <strain evidence="2">10N.261.48.A1</strain>
    </source>
</reference>
<evidence type="ECO:0000313" key="2">
    <source>
        <dbReference type="Proteomes" id="UP000235554"/>
    </source>
</evidence>
<gene>
    <name evidence="1" type="ORF">BCT50_05950</name>
</gene>
<dbReference type="EMBL" id="MCZJ01000013">
    <property type="protein sequence ID" value="PMM58968.1"/>
    <property type="molecule type" value="Genomic_DNA"/>
</dbReference>
<protein>
    <submittedName>
        <fullName evidence="1">Uncharacterized protein</fullName>
    </submittedName>
</protein>
<dbReference type="Proteomes" id="UP000235554">
    <property type="component" value="Unassembled WGS sequence"/>
</dbReference>
<name>A0A855IQS9_9VIBR</name>
<dbReference type="AlphaFoldDB" id="A0A855IQS9"/>
<proteinExistence type="predicted"/>
<organism evidence="1 2">
    <name type="scientific">Vibrio lentus</name>
    <dbReference type="NCBI Taxonomy" id="136468"/>
    <lineage>
        <taxon>Bacteria</taxon>
        <taxon>Pseudomonadati</taxon>
        <taxon>Pseudomonadota</taxon>
        <taxon>Gammaproteobacteria</taxon>
        <taxon>Vibrionales</taxon>
        <taxon>Vibrionaceae</taxon>
        <taxon>Vibrio</taxon>
    </lineage>
</organism>
<sequence length="83" mass="9151">MNTSLVLSSSNNSYVLCDPISAASYKLYKGNQGDVVFRPFAPAIAYDHAILTLAYKPMSKLAEVFALNIRQAVDEFVSDINDF</sequence>